<accession>A0A3B0WC79</accession>
<gene>
    <name evidence="2" type="ORF">MNBD_GAMMA03-2074</name>
</gene>
<reference evidence="2" key="1">
    <citation type="submission" date="2018-06" db="EMBL/GenBank/DDBJ databases">
        <authorList>
            <person name="Zhirakovskaya E."/>
        </authorList>
    </citation>
    <scope>NUCLEOTIDE SEQUENCE</scope>
</reference>
<dbReference type="AlphaFoldDB" id="A0A3B0WC79"/>
<protein>
    <recommendedName>
        <fullName evidence="1">Glycosyltransferase 2-like domain-containing protein</fullName>
    </recommendedName>
</protein>
<dbReference type="SUPFAM" id="SSF53448">
    <property type="entry name" value="Nucleotide-diphospho-sugar transferases"/>
    <property type="match status" value="1"/>
</dbReference>
<dbReference type="Gene3D" id="3.90.550.10">
    <property type="entry name" value="Spore Coat Polysaccharide Biosynthesis Protein SpsA, Chain A"/>
    <property type="match status" value="1"/>
</dbReference>
<evidence type="ECO:0000313" key="2">
    <source>
        <dbReference type="EMBL" id="VAW48327.1"/>
    </source>
</evidence>
<dbReference type="EMBL" id="UOFC01000203">
    <property type="protein sequence ID" value="VAW48327.1"/>
    <property type="molecule type" value="Genomic_DNA"/>
</dbReference>
<dbReference type="InterPro" id="IPR029044">
    <property type="entry name" value="Nucleotide-diphossugar_trans"/>
</dbReference>
<dbReference type="Pfam" id="PF00535">
    <property type="entry name" value="Glycos_transf_2"/>
    <property type="match status" value="1"/>
</dbReference>
<proteinExistence type="predicted"/>
<name>A0A3B0WC79_9ZZZZ</name>
<organism evidence="2">
    <name type="scientific">hydrothermal vent metagenome</name>
    <dbReference type="NCBI Taxonomy" id="652676"/>
    <lineage>
        <taxon>unclassified sequences</taxon>
        <taxon>metagenomes</taxon>
        <taxon>ecological metagenomes</taxon>
    </lineage>
</organism>
<dbReference type="PANTHER" id="PTHR22916">
    <property type="entry name" value="GLYCOSYLTRANSFERASE"/>
    <property type="match status" value="1"/>
</dbReference>
<feature type="domain" description="Glycosyltransferase 2-like" evidence="1">
    <location>
        <begin position="12"/>
        <end position="164"/>
    </location>
</feature>
<evidence type="ECO:0000259" key="1">
    <source>
        <dbReference type="Pfam" id="PF00535"/>
    </source>
</evidence>
<dbReference type="PANTHER" id="PTHR22916:SF56">
    <property type="entry name" value="GLYCOSYL TRANSFERASE"/>
    <property type="match status" value="1"/>
</dbReference>
<sequence>MKPTINFSPTISIVLPTHNGAQYLKQSIESCLKQTYPNIELVIVNDGSTDTTVEIINSFNDARIKYISLPTNKGIVAALNKGFSETTGEFLSWTSDDNCYTVNAFEVMLKTLENEENIDFVYANYHMIDVNGKVLKSGHVENPQGLDRDNYVGGCFLYRRKVYEIIGDFNAEAFLVEDYEYWLRVRAQFCMKKLDDFLYYYRMHGSSLTTAHGLEKIQDQVERIRAAYISPWKQDFLIGKRFFYKKDFSKSRTFLLKSLTMYPFYYQTWRLLIKGILRK</sequence>
<dbReference type="InterPro" id="IPR001173">
    <property type="entry name" value="Glyco_trans_2-like"/>
</dbReference>